<comment type="caution">
    <text evidence="12">The sequence shown here is derived from an EMBL/GenBank/DDBJ whole genome shotgun (WGS) entry which is preliminary data.</text>
</comment>
<dbReference type="InterPro" id="IPR039421">
    <property type="entry name" value="Type_1_exporter"/>
</dbReference>
<keyword evidence="4 9" id="KW-0812">Transmembrane</keyword>
<feature type="domain" description="ABC transporter" evidence="10">
    <location>
        <begin position="334"/>
        <end position="569"/>
    </location>
</feature>
<proteinExistence type="predicted"/>
<dbReference type="PANTHER" id="PTHR43394">
    <property type="entry name" value="ATP-DEPENDENT PERMEASE MDL1, MITOCHONDRIAL"/>
    <property type="match status" value="1"/>
</dbReference>
<feature type="domain" description="ABC transmembrane type-1" evidence="11">
    <location>
        <begin position="18"/>
        <end position="300"/>
    </location>
</feature>
<dbReference type="SMART" id="SM00382">
    <property type="entry name" value="AAA"/>
    <property type="match status" value="1"/>
</dbReference>
<evidence type="ECO:0000259" key="11">
    <source>
        <dbReference type="PROSITE" id="PS50929"/>
    </source>
</evidence>
<dbReference type="PROSITE" id="PS50893">
    <property type="entry name" value="ABC_TRANSPORTER_2"/>
    <property type="match status" value="1"/>
</dbReference>
<feature type="transmembrane region" description="Helical" evidence="9">
    <location>
        <begin position="17"/>
        <end position="34"/>
    </location>
</feature>
<dbReference type="EMBL" id="JAAKZZ010000053">
    <property type="protein sequence ID" value="NGO68325.1"/>
    <property type="molecule type" value="Genomic_DNA"/>
</dbReference>
<evidence type="ECO:0000256" key="6">
    <source>
        <dbReference type="ARBA" id="ARBA00022840"/>
    </source>
</evidence>
<dbReference type="SUPFAM" id="SSF52540">
    <property type="entry name" value="P-loop containing nucleoside triphosphate hydrolases"/>
    <property type="match status" value="1"/>
</dbReference>
<keyword evidence="13" id="KW-1185">Reference proteome</keyword>
<keyword evidence="7 9" id="KW-1133">Transmembrane helix</keyword>
<protein>
    <submittedName>
        <fullName evidence="12">ABC transporter ATP-binding protein</fullName>
    </submittedName>
</protein>
<dbReference type="PANTHER" id="PTHR43394:SF1">
    <property type="entry name" value="ATP-BINDING CASSETTE SUB-FAMILY B MEMBER 10, MITOCHONDRIAL"/>
    <property type="match status" value="1"/>
</dbReference>
<dbReference type="InterPro" id="IPR036640">
    <property type="entry name" value="ABC1_TM_sf"/>
</dbReference>
<keyword evidence="2" id="KW-0813">Transport</keyword>
<dbReference type="PROSITE" id="PS00211">
    <property type="entry name" value="ABC_TRANSPORTER_1"/>
    <property type="match status" value="1"/>
</dbReference>
<dbReference type="Gene3D" id="1.20.1560.10">
    <property type="entry name" value="ABC transporter type 1, transmembrane domain"/>
    <property type="match status" value="1"/>
</dbReference>
<evidence type="ECO:0000259" key="10">
    <source>
        <dbReference type="PROSITE" id="PS50893"/>
    </source>
</evidence>
<keyword evidence="5" id="KW-0547">Nucleotide-binding</keyword>
<evidence type="ECO:0000313" key="13">
    <source>
        <dbReference type="Proteomes" id="UP000477722"/>
    </source>
</evidence>
<reference evidence="12 13" key="1">
    <citation type="submission" date="2020-02" db="EMBL/GenBank/DDBJ databases">
        <title>Whole-genome analyses of novel actinobacteria.</title>
        <authorList>
            <person name="Sahin N."/>
            <person name="Tatar D."/>
        </authorList>
    </citation>
    <scope>NUCLEOTIDE SEQUENCE [LARGE SCALE GENOMIC DNA]</scope>
    <source>
        <strain evidence="12 13">SB3404</strain>
    </source>
</reference>
<feature type="transmembrane region" description="Helical" evidence="9">
    <location>
        <begin position="271"/>
        <end position="295"/>
    </location>
</feature>
<dbReference type="CDD" id="cd18548">
    <property type="entry name" value="ABC_6TM_Tm287_like"/>
    <property type="match status" value="1"/>
</dbReference>
<feature type="transmembrane region" description="Helical" evidence="9">
    <location>
        <begin position="239"/>
        <end position="259"/>
    </location>
</feature>
<evidence type="ECO:0000256" key="2">
    <source>
        <dbReference type="ARBA" id="ARBA00022448"/>
    </source>
</evidence>
<sequence>MLVGLLRRCLRPYARRVVGVVLLQLVQTFALLYLPTLNASIIDDGVLREDVGHVLRTGGLMLSVTLVQVVCAGAAVYLGTRIALAVGRDVRAGVYARVQGFSAREMGRFGAPSLVTRCTNDVQQIQMLLLLGFTMVVTAPILCVGGVLLALGQDVAMSLLFLVVLPVLVGVIVLILRSMVPLSGVMQQRVDGVNRVLREQITGIRVVRAFVRERYEERRFAEANRGLSGVALRVGRLQALMNPAVMLIVEFAGMGVLWFGGHRVEQGEMQVGSLVAFLQYLSQILFGVMLATYAFQTAPRAAACAVRIREVLDTEPSVAPPAVPVAVQSRPGRLVLRDAGFRYPGAEAPVLCGIDLVAEPGTTTALVGSTGSGKSTLLRLVPRLMDATWGTVCVGGVDVRTLDACVLTRSVGMVGQRPYLFSGTVASNLRYGDPDATDAQLWRALEVAQAREFVEGLPERLEAPIGQGGSNVSGGQRQRLAIARVLVARPEIYLFDDSFSALDHATERALRAALEAEVAHATVVVVAQRIAGIRDADRIVVLERGRVVGSGTHAELFASCRTYQEMVLSQMTEQEAR</sequence>
<evidence type="ECO:0000256" key="3">
    <source>
        <dbReference type="ARBA" id="ARBA00022475"/>
    </source>
</evidence>
<dbReference type="Gene3D" id="3.40.50.300">
    <property type="entry name" value="P-loop containing nucleotide triphosphate hydrolases"/>
    <property type="match status" value="1"/>
</dbReference>
<evidence type="ECO:0000256" key="4">
    <source>
        <dbReference type="ARBA" id="ARBA00022692"/>
    </source>
</evidence>
<dbReference type="InterPro" id="IPR027417">
    <property type="entry name" value="P-loop_NTPase"/>
</dbReference>
<feature type="transmembrane region" description="Helical" evidence="9">
    <location>
        <begin position="54"/>
        <end position="78"/>
    </location>
</feature>
<keyword evidence="8 9" id="KW-0472">Membrane</keyword>
<dbReference type="InterPro" id="IPR003593">
    <property type="entry name" value="AAA+_ATPase"/>
</dbReference>
<keyword evidence="6 12" id="KW-0067">ATP-binding</keyword>
<dbReference type="SUPFAM" id="SSF90123">
    <property type="entry name" value="ABC transporter transmembrane region"/>
    <property type="match status" value="1"/>
</dbReference>
<dbReference type="InterPro" id="IPR011527">
    <property type="entry name" value="ABC1_TM_dom"/>
</dbReference>
<dbReference type="Pfam" id="PF00005">
    <property type="entry name" value="ABC_tran"/>
    <property type="match status" value="1"/>
</dbReference>
<evidence type="ECO:0000256" key="9">
    <source>
        <dbReference type="SAM" id="Phobius"/>
    </source>
</evidence>
<evidence type="ECO:0000256" key="7">
    <source>
        <dbReference type="ARBA" id="ARBA00022989"/>
    </source>
</evidence>
<name>A0A6G4WSZ5_9ACTN</name>
<dbReference type="FunFam" id="1.20.1560.10:FF:000040">
    <property type="entry name" value="Multidrug ABC transporter ATP-binding protein"/>
    <property type="match status" value="1"/>
</dbReference>
<evidence type="ECO:0000256" key="5">
    <source>
        <dbReference type="ARBA" id="ARBA00022741"/>
    </source>
</evidence>
<dbReference type="GO" id="GO:0015421">
    <property type="term" value="F:ABC-type oligopeptide transporter activity"/>
    <property type="evidence" value="ECO:0007669"/>
    <property type="project" value="TreeGrafter"/>
</dbReference>
<dbReference type="Proteomes" id="UP000477722">
    <property type="component" value="Unassembled WGS sequence"/>
</dbReference>
<gene>
    <name evidence="12" type="ORF">G5C65_08150</name>
</gene>
<evidence type="ECO:0000256" key="8">
    <source>
        <dbReference type="ARBA" id="ARBA00023136"/>
    </source>
</evidence>
<dbReference type="GO" id="GO:0016887">
    <property type="term" value="F:ATP hydrolysis activity"/>
    <property type="evidence" value="ECO:0007669"/>
    <property type="project" value="InterPro"/>
</dbReference>
<organism evidence="12 13">
    <name type="scientific">Streptomyces boncukensis</name>
    <dbReference type="NCBI Taxonomy" id="2711219"/>
    <lineage>
        <taxon>Bacteria</taxon>
        <taxon>Bacillati</taxon>
        <taxon>Actinomycetota</taxon>
        <taxon>Actinomycetes</taxon>
        <taxon>Kitasatosporales</taxon>
        <taxon>Streptomycetaceae</taxon>
        <taxon>Streptomyces</taxon>
    </lineage>
</organism>
<dbReference type="FunFam" id="3.40.50.300:FF:000854">
    <property type="entry name" value="Multidrug ABC transporter ATP-binding protein"/>
    <property type="match status" value="1"/>
</dbReference>
<evidence type="ECO:0000256" key="1">
    <source>
        <dbReference type="ARBA" id="ARBA00004651"/>
    </source>
</evidence>
<dbReference type="GO" id="GO:0005886">
    <property type="term" value="C:plasma membrane"/>
    <property type="evidence" value="ECO:0007669"/>
    <property type="project" value="UniProtKB-SubCell"/>
</dbReference>
<keyword evidence="3" id="KW-1003">Cell membrane</keyword>
<comment type="subcellular location">
    <subcellularLocation>
        <location evidence="1">Cell membrane</location>
        <topology evidence="1">Multi-pass membrane protein</topology>
    </subcellularLocation>
</comment>
<feature type="transmembrane region" description="Helical" evidence="9">
    <location>
        <begin position="127"/>
        <end position="149"/>
    </location>
</feature>
<feature type="transmembrane region" description="Helical" evidence="9">
    <location>
        <begin position="155"/>
        <end position="176"/>
    </location>
</feature>
<dbReference type="AlphaFoldDB" id="A0A6G4WSZ5"/>
<dbReference type="InterPro" id="IPR003439">
    <property type="entry name" value="ABC_transporter-like_ATP-bd"/>
</dbReference>
<dbReference type="InterPro" id="IPR017871">
    <property type="entry name" value="ABC_transporter-like_CS"/>
</dbReference>
<dbReference type="GO" id="GO:0005524">
    <property type="term" value="F:ATP binding"/>
    <property type="evidence" value="ECO:0007669"/>
    <property type="project" value="UniProtKB-KW"/>
</dbReference>
<evidence type="ECO:0000313" key="12">
    <source>
        <dbReference type="EMBL" id="NGO68325.1"/>
    </source>
</evidence>
<dbReference type="PROSITE" id="PS50929">
    <property type="entry name" value="ABC_TM1F"/>
    <property type="match status" value="1"/>
</dbReference>
<dbReference type="RefSeq" id="WP_165297975.1">
    <property type="nucleotide sequence ID" value="NZ_JAAKZZ010000053.1"/>
</dbReference>
<accession>A0A6G4WSZ5</accession>
<dbReference type="Pfam" id="PF00664">
    <property type="entry name" value="ABC_membrane"/>
    <property type="match status" value="1"/>
</dbReference>